<feature type="transmembrane region" description="Helical" evidence="1">
    <location>
        <begin position="6"/>
        <end position="28"/>
    </location>
</feature>
<dbReference type="EMBL" id="WNTK01000164">
    <property type="protein sequence ID" value="KAG9471247.1"/>
    <property type="molecule type" value="Genomic_DNA"/>
</dbReference>
<evidence type="ECO:0000313" key="3">
    <source>
        <dbReference type="Proteomes" id="UP000770717"/>
    </source>
</evidence>
<keyword evidence="1" id="KW-1133">Transmembrane helix</keyword>
<name>A0A8J6JWM9_ELECQ</name>
<proteinExistence type="predicted"/>
<organism evidence="2 3">
    <name type="scientific">Eleutherodactylus coqui</name>
    <name type="common">Puerto Rican coqui</name>
    <dbReference type="NCBI Taxonomy" id="57060"/>
    <lineage>
        <taxon>Eukaryota</taxon>
        <taxon>Metazoa</taxon>
        <taxon>Chordata</taxon>
        <taxon>Craniata</taxon>
        <taxon>Vertebrata</taxon>
        <taxon>Euteleostomi</taxon>
        <taxon>Amphibia</taxon>
        <taxon>Batrachia</taxon>
        <taxon>Anura</taxon>
        <taxon>Neobatrachia</taxon>
        <taxon>Hyloidea</taxon>
        <taxon>Eleutherodactylidae</taxon>
        <taxon>Eleutherodactylinae</taxon>
        <taxon>Eleutherodactylus</taxon>
        <taxon>Eleutherodactylus</taxon>
    </lineage>
</organism>
<dbReference type="AlphaFoldDB" id="A0A8J6JWM9"/>
<keyword evidence="1" id="KW-0472">Membrane</keyword>
<reference evidence="2" key="1">
    <citation type="thesis" date="2020" institute="ProQuest LLC" country="789 East Eisenhower Parkway, Ann Arbor, MI, USA">
        <title>Comparative Genomics and Chromosome Evolution.</title>
        <authorList>
            <person name="Mudd A.B."/>
        </authorList>
    </citation>
    <scope>NUCLEOTIDE SEQUENCE</scope>
    <source>
        <strain evidence="2">HN-11 Male</strain>
        <tissue evidence="2">Kidney and liver</tissue>
    </source>
</reference>
<keyword evidence="1" id="KW-0812">Transmembrane</keyword>
<accession>A0A8J6JWM9</accession>
<protein>
    <submittedName>
        <fullName evidence="2">Uncharacterized protein</fullName>
    </submittedName>
</protein>
<sequence>MPAVFPLFIITSEGFLICYILTLFYYLYVRKYDDLLGKELCEAVILPVFYVPPPRVAARLVCLHHAVRSEQLCSAHAPGTGRQTLVLLAYSMRTSCIGQRFEP</sequence>
<evidence type="ECO:0000313" key="2">
    <source>
        <dbReference type="EMBL" id="KAG9471247.1"/>
    </source>
</evidence>
<keyword evidence="3" id="KW-1185">Reference proteome</keyword>
<comment type="caution">
    <text evidence="2">The sequence shown here is derived from an EMBL/GenBank/DDBJ whole genome shotgun (WGS) entry which is preliminary data.</text>
</comment>
<evidence type="ECO:0000256" key="1">
    <source>
        <dbReference type="SAM" id="Phobius"/>
    </source>
</evidence>
<gene>
    <name evidence="2" type="ORF">GDO78_015363</name>
</gene>
<dbReference type="Proteomes" id="UP000770717">
    <property type="component" value="Unassembled WGS sequence"/>
</dbReference>